<keyword evidence="3" id="KW-1185">Reference proteome</keyword>
<feature type="domain" description="VOC" evidence="1">
    <location>
        <begin position="3"/>
        <end position="114"/>
    </location>
</feature>
<sequence length="120" mass="13771">MLGLRTTIYQVGDLHKAKEWYSQAFETTPYFDQPFYVGFDIAGYELGLQPEEKPTTEKPESVVTYWGVHHIQEEYNRLLALGAQENEKPYNVGGEIVTATVKDPWGNVIGLIYNPEFKVR</sequence>
<dbReference type="InterPro" id="IPR004360">
    <property type="entry name" value="Glyas_Fos-R_dOase_dom"/>
</dbReference>
<evidence type="ECO:0000259" key="1">
    <source>
        <dbReference type="PROSITE" id="PS51819"/>
    </source>
</evidence>
<dbReference type="InterPro" id="IPR037523">
    <property type="entry name" value="VOC_core"/>
</dbReference>
<dbReference type="Proteomes" id="UP000253919">
    <property type="component" value="Unassembled WGS sequence"/>
</dbReference>
<gene>
    <name evidence="2" type="ORF">AHMF7616_04954</name>
</gene>
<name>A0A369QN43_9BACT</name>
<dbReference type="AlphaFoldDB" id="A0A369QN43"/>
<dbReference type="Pfam" id="PF00903">
    <property type="entry name" value="Glyoxalase"/>
    <property type="match status" value="1"/>
</dbReference>
<reference evidence="2 3" key="1">
    <citation type="submission" date="2018-04" db="EMBL/GenBank/DDBJ databases">
        <title>Adhaeribacter sp. HMF7616 genome sequencing and assembly.</title>
        <authorList>
            <person name="Kang H."/>
            <person name="Kang J."/>
            <person name="Cha I."/>
            <person name="Kim H."/>
            <person name="Joh K."/>
        </authorList>
    </citation>
    <scope>NUCLEOTIDE SEQUENCE [LARGE SCALE GENOMIC DNA]</scope>
    <source>
        <strain evidence="2 3">HMF7616</strain>
    </source>
</reference>
<dbReference type="PROSITE" id="PS51819">
    <property type="entry name" value="VOC"/>
    <property type="match status" value="1"/>
</dbReference>
<comment type="caution">
    <text evidence="2">The sequence shown here is derived from an EMBL/GenBank/DDBJ whole genome shotgun (WGS) entry which is preliminary data.</text>
</comment>
<accession>A0A369QN43</accession>
<dbReference type="CDD" id="cd06587">
    <property type="entry name" value="VOC"/>
    <property type="match status" value="1"/>
</dbReference>
<dbReference type="RefSeq" id="WP_115375203.1">
    <property type="nucleotide sequence ID" value="NZ_QASA01000001.1"/>
</dbReference>
<dbReference type="EC" id="4.4.1.5" evidence="2"/>
<dbReference type="OrthoDB" id="4548523at2"/>
<dbReference type="Gene3D" id="3.10.180.10">
    <property type="entry name" value="2,3-Dihydroxybiphenyl 1,2-Dioxygenase, domain 1"/>
    <property type="match status" value="1"/>
</dbReference>
<organism evidence="2 3">
    <name type="scientific">Adhaeribacter pallidiroseus</name>
    <dbReference type="NCBI Taxonomy" id="2072847"/>
    <lineage>
        <taxon>Bacteria</taxon>
        <taxon>Pseudomonadati</taxon>
        <taxon>Bacteroidota</taxon>
        <taxon>Cytophagia</taxon>
        <taxon>Cytophagales</taxon>
        <taxon>Hymenobacteraceae</taxon>
        <taxon>Adhaeribacter</taxon>
    </lineage>
</organism>
<dbReference type="InterPro" id="IPR029068">
    <property type="entry name" value="Glyas_Bleomycin-R_OHBP_Dase"/>
</dbReference>
<dbReference type="EMBL" id="QASA01000001">
    <property type="protein sequence ID" value="RDC66323.1"/>
    <property type="molecule type" value="Genomic_DNA"/>
</dbReference>
<dbReference type="SUPFAM" id="SSF54593">
    <property type="entry name" value="Glyoxalase/Bleomycin resistance protein/Dihydroxybiphenyl dioxygenase"/>
    <property type="match status" value="1"/>
</dbReference>
<evidence type="ECO:0000313" key="3">
    <source>
        <dbReference type="Proteomes" id="UP000253919"/>
    </source>
</evidence>
<dbReference type="GO" id="GO:0004462">
    <property type="term" value="F:lactoylglutathione lyase activity"/>
    <property type="evidence" value="ECO:0007669"/>
    <property type="project" value="UniProtKB-EC"/>
</dbReference>
<keyword evidence="2" id="KW-0456">Lyase</keyword>
<protein>
    <submittedName>
        <fullName evidence="2">Lactoylglutathione lyase</fullName>
        <ecNumber evidence="2">4.4.1.5</ecNumber>
    </submittedName>
</protein>
<evidence type="ECO:0000313" key="2">
    <source>
        <dbReference type="EMBL" id="RDC66323.1"/>
    </source>
</evidence>
<proteinExistence type="predicted"/>